<protein>
    <recommendedName>
        <fullName evidence="2">AsmA domain-containing protein</fullName>
    </recommendedName>
</protein>
<evidence type="ECO:0000313" key="4">
    <source>
        <dbReference type="Proteomes" id="UP000249688"/>
    </source>
</evidence>
<dbReference type="OrthoDB" id="5749006at2"/>
<accession>A0A2W7KJ94</accession>
<comment type="caution">
    <text evidence="3">The sequence shown here is derived from an EMBL/GenBank/DDBJ whole genome shotgun (WGS) entry which is preliminary data.</text>
</comment>
<name>A0A2W7KJ94_9PROT</name>
<dbReference type="AlphaFoldDB" id="A0A2W7KJ94"/>
<dbReference type="PANTHER" id="PTHR30441:SF9">
    <property type="entry name" value="ASMA FAMILY PROTEIN YHJG"/>
    <property type="match status" value="1"/>
</dbReference>
<evidence type="ECO:0000313" key="3">
    <source>
        <dbReference type="EMBL" id="PZW48006.1"/>
    </source>
</evidence>
<feature type="compositionally biased region" description="Low complexity" evidence="1">
    <location>
        <begin position="306"/>
        <end position="326"/>
    </location>
</feature>
<evidence type="ECO:0000259" key="2">
    <source>
        <dbReference type="Pfam" id="PF05170"/>
    </source>
</evidence>
<dbReference type="InterPro" id="IPR007844">
    <property type="entry name" value="AsmA"/>
</dbReference>
<dbReference type="GO" id="GO:0005886">
    <property type="term" value="C:plasma membrane"/>
    <property type="evidence" value="ECO:0007669"/>
    <property type="project" value="TreeGrafter"/>
</dbReference>
<reference evidence="3 4" key="1">
    <citation type="submission" date="2018-06" db="EMBL/GenBank/DDBJ databases">
        <title>Genomic Encyclopedia of Archaeal and Bacterial Type Strains, Phase II (KMG-II): from individual species to whole genera.</title>
        <authorList>
            <person name="Goeker M."/>
        </authorList>
    </citation>
    <scope>NUCLEOTIDE SEQUENCE [LARGE SCALE GENOMIC DNA]</scope>
    <source>
        <strain evidence="3 4">DSM 24525</strain>
    </source>
</reference>
<gene>
    <name evidence="3" type="ORF">C8P66_1069</name>
</gene>
<keyword evidence="4" id="KW-1185">Reference proteome</keyword>
<organism evidence="3 4">
    <name type="scientific">Humitalea rosea</name>
    <dbReference type="NCBI Taxonomy" id="990373"/>
    <lineage>
        <taxon>Bacteria</taxon>
        <taxon>Pseudomonadati</taxon>
        <taxon>Pseudomonadota</taxon>
        <taxon>Alphaproteobacteria</taxon>
        <taxon>Acetobacterales</taxon>
        <taxon>Roseomonadaceae</taxon>
        <taxon>Humitalea</taxon>
    </lineage>
</organism>
<dbReference type="PANTHER" id="PTHR30441">
    <property type="entry name" value="DUF748 DOMAIN-CONTAINING PROTEIN"/>
    <property type="match status" value="1"/>
</dbReference>
<dbReference type="Pfam" id="PF05170">
    <property type="entry name" value="AsmA"/>
    <property type="match status" value="1"/>
</dbReference>
<dbReference type="InterPro" id="IPR052894">
    <property type="entry name" value="AsmA-related"/>
</dbReference>
<feature type="region of interest" description="Disordered" evidence="1">
    <location>
        <begin position="300"/>
        <end position="327"/>
    </location>
</feature>
<dbReference type="GO" id="GO:0090313">
    <property type="term" value="P:regulation of protein targeting to membrane"/>
    <property type="evidence" value="ECO:0007669"/>
    <property type="project" value="TreeGrafter"/>
</dbReference>
<dbReference type="RefSeq" id="WP_111397365.1">
    <property type="nucleotide sequence ID" value="NZ_QKYU01000006.1"/>
</dbReference>
<dbReference type="Proteomes" id="UP000249688">
    <property type="component" value="Unassembled WGS sequence"/>
</dbReference>
<sequence length="647" mass="67756">MAIPRGFRWLAWIGGPILALLLLFRWDWFIPLVEARAAAAIGRPVSIEHLHLRLGRVTEITLTEVLVGNPPGFEAETPFAHLPTAVVAVELWPLLRHRTAILPSIALDQPEFRVLAHEDGSDNFTFPAEAGGEGPQIGRLAITGGKAQVTIPRLQADFALQIATAEPAGQDPSLTVSAEGTYAGQPITGELVGGALLNLRDRQAPWPVRLSLANGPTQVTMAGSVQDPLAMTGADLRLELKGPDMALLTPLTGVPIPPTPAYRIAGQLDFAPGRVRFREIDGMVGRTDLEGEVIIAPRAARPEAEMPPAAAPNATAAPPADTTPRPDITLNLQSRLVDLADLSGFIGGAPAEGAAPAAPAGRTLPATPVSIPRLRAADVHLTYRGAKIEGRNMPLDDLRAEMDIIDGIIRLHPVSFGVGEGRMSAEGVLTPREDGALHAEVEVQFSRLSVSRLLGATGIAQGAGTLGGRARITSTGKSTAELLAHGDGELTLSMAGGTISALLVDLSGVRLGNAILSALGIPSRTQVECFVADFGLRRGVLTSRTVLLDTSEAVIAGTGTVDLGRERLDYQLRTEAKHLTIAALPTSILIRGSFANPSVAPEIVELGVRGGIAAALGIVALPLALLPTIQLGIGDDPRCRALVGRAR</sequence>
<evidence type="ECO:0000256" key="1">
    <source>
        <dbReference type="SAM" id="MobiDB-lite"/>
    </source>
</evidence>
<dbReference type="EMBL" id="QKYU01000006">
    <property type="protein sequence ID" value="PZW48006.1"/>
    <property type="molecule type" value="Genomic_DNA"/>
</dbReference>
<feature type="domain" description="AsmA" evidence="2">
    <location>
        <begin position="322"/>
        <end position="544"/>
    </location>
</feature>
<proteinExistence type="predicted"/>